<dbReference type="InterPro" id="IPR002123">
    <property type="entry name" value="Plipid/glycerol_acylTrfase"/>
</dbReference>
<proteinExistence type="predicted"/>
<keyword evidence="1 4" id="KW-0808">Transferase</keyword>
<dbReference type="PANTHER" id="PTHR10434:SF11">
    <property type="entry name" value="1-ACYL-SN-GLYCEROL-3-PHOSPHATE ACYLTRANSFERASE"/>
    <property type="match status" value="1"/>
</dbReference>
<reference evidence="4 5" key="1">
    <citation type="submission" date="2009-01" db="EMBL/GenBank/DDBJ databases">
        <authorList>
            <person name="Fulton L."/>
            <person name="Clifton S."/>
            <person name="Fulton B."/>
            <person name="Xu J."/>
            <person name="Minx P."/>
            <person name="Pepin K.H."/>
            <person name="Johnson M."/>
            <person name="Bhonagiri V."/>
            <person name="Nash W.E."/>
            <person name="Mardis E.R."/>
            <person name="Wilson R.K."/>
        </authorList>
    </citation>
    <scope>NUCLEOTIDE SEQUENCE [LARGE SCALE GENOMIC DNA]</scope>
    <source>
        <strain evidence="4 5">DSM 5476</strain>
    </source>
</reference>
<evidence type="ECO:0000313" key="4">
    <source>
        <dbReference type="EMBL" id="EEG31447.1"/>
    </source>
</evidence>
<name>C0EAX9_9FIRM</name>
<dbReference type="CDD" id="cd07989">
    <property type="entry name" value="LPLAT_AGPAT-like"/>
    <property type="match status" value="1"/>
</dbReference>
<dbReference type="AlphaFoldDB" id="C0EAX9"/>
<dbReference type="GO" id="GO:0006654">
    <property type="term" value="P:phosphatidic acid biosynthetic process"/>
    <property type="evidence" value="ECO:0007669"/>
    <property type="project" value="TreeGrafter"/>
</dbReference>
<dbReference type="SMART" id="SM00563">
    <property type="entry name" value="PlsC"/>
    <property type="match status" value="1"/>
</dbReference>
<sequence>MGRKLLLKKRERKKLVVDENYEFLPKNIFFRFFSAVLRVLAVGFMYLYNTVVFGMKVEGRENLKGLPSKGFVSVCNHVHGLDCTMVACALGVTSLYYPSRKGNLDLPWRKRLIHILGAVPIPPSSVKAFQNFQKAMATVLREGKVVHIFPEGYLKPYHPELREFKRGAFKLAYDNRVPVVPLVISYRQSTGWRKLTNRKPLLTISILKPLLPDPDLQEKEEIKRLLNASYHEMAERLESRPA</sequence>
<dbReference type="Proteomes" id="UP000003340">
    <property type="component" value="Unassembled WGS sequence"/>
</dbReference>
<dbReference type="PANTHER" id="PTHR10434">
    <property type="entry name" value="1-ACYL-SN-GLYCEROL-3-PHOSPHATE ACYLTRANSFERASE"/>
    <property type="match status" value="1"/>
</dbReference>
<protein>
    <submittedName>
        <fullName evidence="4">Acyltransferase</fullName>
    </submittedName>
</protein>
<dbReference type="HOGENOM" id="CLU_095964_0_0_9"/>
<dbReference type="Pfam" id="PF01553">
    <property type="entry name" value="Acyltransferase"/>
    <property type="match status" value="1"/>
</dbReference>
<dbReference type="GO" id="GO:0003841">
    <property type="term" value="F:1-acylglycerol-3-phosphate O-acyltransferase activity"/>
    <property type="evidence" value="ECO:0007669"/>
    <property type="project" value="TreeGrafter"/>
</dbReference>
<keyword evidence="2 4" id="KW-0012">Acyltransferase</keyword>
<dbReference type="eggNOG" id="COG0204">
    <property type="taxonomic scope" value="Bacteria"/>
</dbReference>
<reference evidence="4 5" key="2">
    <citation type="submission" date="2009-02" db="EMBL/GenBank/DDBJ databases">
        <title>Draft genome sequence of Clostridium methylpentosum (DSM 5476).</title>
        <authorList>
            <person name="Sudarsanam P."/>
            <person name="Ley R."/>
            <person name="Guruge J."/>
            <person name="Turnbaugh P.J."/>
            <person name="Mahowald M."/>
            <person name="Liep D."/>
            <person name="Gordon J."/>
        </authorList>
    </citation>
    <scope>NUCLEOTIDE SEQUENCE [LARGE SCALE GENOMIC DNA]</scope>
    <source>
        <strain evidence="4 5">DSM 5476</strain>
    </source>
</reference>
<dbReference type="STRING" id="537013.CLOSTMETH_00996"/>
<organism evidence="4 5">
    <name type="scientific">[Clostridium] methylpentosum DSM 5476</name>
    <dbReference type="NCBI Taxonomy" id="537013"/>
    <lineage>
        <taxon>Bacteria</taxon>
        <taxon>Bacillati</taxon>
        <taxon>Bacillota</taxon>
        <taxon>Clostridia</taxon>
        <taxon>Eubacteriales</taxon>
        <taxon>Oscillospiraceae</taxon>
        <taxon>Oscillospiraceae incertae sedis</taxon>
    </lineage>
</organism>
<gene>
    <name evidence="4" type="ORF">CLOSTMETH_00996</name>
</gene>
<evidence type="ECO:0000259" key="3">
    <source>
        <dbReference type="SMART" id="SM00563"/>
    </source>
</evidence>
<evidence type="ECO:0000256" key="1">
    <source>
        <dbReference type="ARBA" id="ARBA00022679"/>
    </source>
</evidence>
<evidence type="ECO:0000256" key="2">
    <source>
        <dbReference type="ARBA" id="ARBA00023315"/>
    </source>
</evidence>
<feature type="domain" description="Phospholipid/glycerol acyltransferase" evidence="3">
    <location>
        <begin position="71"/>
        <end position="187"/>
    </location>
</feature>
<dbReference type="EMBL" id="ACEC01000035">
    <property type="protein sequence ID" value="EEG31447.1"/>
    <property type="molecule type" value="Genomic_DNA"/>
</dbReference>
<evidence type="ECO:0000313" key="5">
    <source>
        <dbReference type="Proteomes" id="UP000003340"/>
    </source>
</evidence>
<accession>C0EAX9</accession>
<keyword evidence="5" id="KW-1185">Reference proteome</keyword>
<dbReference type="SUPFAM" id="SSF69593">
    <property type="entry name" value="Glycerol-3-phosphate (1)-acyltransferase"/>
    <property type="match status" value="1"/>
</dbReference>
<comment type="caution">
    <text evidence="4">The sequence shown here is derived from an EMBL/GenBank/DDBJ whole genome shotgun (WGS) entry which is preliminary data.</text>
</comment>